<dbReference type="SUPFAM" id="SSF56281">
    <property type="entry name" value="Metallo-hydrolase/oxidoreductase"/>
    <property type="match status" value="1"/>
</dbReference>
<dbReference type="InterPro" id="IPR036866">
    <property type="entry name" value="RibonucZ/Hydroxyglut_hydro"/>
</dbReference>
<name>A0A5C6TXK1_9SPHN</name>
<proteinExistence type="predicted"/>
<dbReference type="AlphaFoldDB" id="A0A5C6TXK1"/>
<feature type="domain" description="Metallo-beta-lactamase" evidence="1">
    <location>
        <begin position="34"/>
        <end position="225"/>
    </location>
</feature>
<gene>
    <name evidence="2" type="ORF">FRZ32_13760</name>
</gene>
<dbReference type="Pfam" id="PF12706">
    <property type="entry name" value="Lactamase_B_2"/>
    <property type="match status" value="1"/>
</dbReference>
<dbReference type="OrthoDB" id="9781189at2"/>
<protein>
    <submittedName>
        <fullName evidence="2">MBL fold metallo-hydrolase</fullName>
    </submittedName>
</protein>
<reference evidence="2 3" key="1">
    <citation type="journal article" date="2015" name="J. Microbiol.">
        <title>Sphingosinicella ginsenosidimutans sp. nov., with ginsenoside converting activity.</title>
        <authorList>
            <person name="Kim J.K."/>
            <person name="Kang M.S."/>
            <person name="Park S.C."/>
            <person name="Kim K.M."/>
            <person name="Choi K."/>
            <person name="Yoon M.H."/>
            <person name="Im W.T."/>
        </authorList>
    </citation>
    <scope>NUCLEOTIDE SEQUENCE [LARGE SCALE GENOMIC DNA]</scope>
    <source>
        <strain evidence="2 3">BS-11</strain>
    </source>
</reference>
<dbReference type="PANTHER" id="PTHR42663">
    <property type="entry name" value="HYDROLASE C777.06C-RELATED-RELATED"/>
    <property type="match status" value="1"/>
</dbReference>
<dbReference type="SMART" id="SM00849">
    <property type="entry name" value="Lactamase_B"/>
    <property type="match status" value="1"/>
</dbReference>
<dbReference type="EMBL" id="VOQQ01000001">
    <property type="protein sequence ID" value="TXC64621.1"/>
    <property type="molecule type" value="Genomic_DNA"/>
</dbReference>
<dbReference type="RefSeq" id="WP_147044044.1">
    <property type="nucleotide sequence ID" value="NZ_BAABIR010000001.1"/>
</dbReference>
<dbReference type="InterPro" id="IPR001279">
    <property type="entry name" value="Metallo-B-lactamas"/>
</dbReference>
<keyword evidence="2" id="KW-0378">Hydrolase</keyword>
<keyword evidence="3" id="KW-1185">Reference proteome</keyword>
<accession>A0A5C6TXK1</accession>
<evidence type="ECO:0000259" key="1">
    <source>
        <dbReference type="SMART" id="SM00849"/>
    </source>
</evidence>
<dbReference type="Proteomes" id="UP000321249">
    <property type="component" value="Unassembled WGS sequence"/>
</dbReference>
<dbReference type="CDD" id="cd16279">
    <property type="entry name" value="metallo-hydrolase-like_MBL-fold"/>
    <property type="match status" value="1"/>
</dbReference>
<sequence>MKVRILGCGTSSGVPRVGDDWGLCDRDEPKNRRRRVSILVEHQGARILVDTSPDLREQLLDARVSDIEGVIWTHDHADHTHGIDDLRQLYHARGRPVAGYARPQAGASLRRRFAYAFEGKGGYPAIVDLSDLPDHINLGGISMRCVDQPHGPITSAGLRFDAGGASIGYSTDFNAITRDMANLFEGIDVWIVDALRRKPHPTHSNLDETLDAIRSLGVRRAVLTHMDNSMDYRTLLHELPQGVEPGYDGLEIEF</sequence>
<evidence type="ECO:0000313" key="3">
    <source>
        <dbReference type="Proteomes" id="UP000321249"/>
    </source>
</evidence>
<comment type="caution">
    <text evidence="2">The sequence shown here is derived from an EMBL/GenBank/DDBJ whole genome shotgun (WGS) entry which is preliminary data.</text>
</comment>
<dbReference type="Gene3D" id="3.60.15.10">
    <property type="entry name" value="Ribonuclease Z/Hydroxyacylglutathione hydrolase-like"/>
    <property type="match status" value="1"/>
</dbReference>
<evidence type="ECO:0000313" key="2">
    <source>
        <dbReference type="EMBL" id="TXC64621.1"/>
    </source>
</evidence>
<dbReference type="GO" id="GO:0016787">
    <property type="term" value="F:hydrolase activity"/>
    <property type="evidence" value="ECO:0007669"/>
    <property type="project" value="UniProtKB-KW"/>
</dbReference>
<dbReference type="PANTHER" id="PTHR42663:SF6">
    <property type="entry name" value="HYDROLASE C777.06C-RELATED"/>
    <property type="match status" value="1"/>
</dbReference>
<organism evidence="2 3">
    <name type="scientific">Allosphingosinicella ginsenosidimutans</name>
    <dbReference type="NCBI Taxonomy" id="1176539"/>
    <lineage>
        <taxon>Bacteria</taxon>
        <taxon>Pseudomonadati</taxon>
        <taxon>Pseudomonadota</taxon>
        <taxon>Alphaproteobacteria</taxon>
        <taxon>Sphingomonadales</taxon>
        <taxon>Sphingomonadaceae</taxon>
        <taxon>Allosphingosinicella</taxon>
    </lineage>
</organism>